<dbReference type="InterPro" id="IPR011009">
    <property type="entry name" value="Kinase-like_dom_sf"/>
</dbReference>
<gene>
    <name evidence="3" type="ORF">FMEXI_7662</name>
</gene>
<dbReference type="Gene3D" id="3.30.200.150">
    <property type="match status" value="1"/>
</dbReference>
<dbReference type="Gene3D" id="3.90.1200.10">
    <property type="match status" value="1"/>
</dbReference>
<organism evidence="3 4">
    <name type="scientific">Fusarium mexicanum</name>
    <dbReference type="NCBI Taxonomy" id="751941"/>
    <lineage>
        <taxon>Eukaryota</taxon>
        <taxon>Fungi</taxon>
        <taxon>Dikarya</taxon>
        <taxon>Ascomycota</taxon>
        <taxon>Pezizomycotina</taxon>
        <taxon>Sordariomycetes</taxon>
        <taxon>Hypocreomycetidae</taxon>
        <taxon>Hypocreales</taxon>
        <taxon>Nectriaceae</taxon>
        <taxon>Fusarium</taxon>
        <taxon>Fusarium fujikuroi species complex</taxon>
    </lineage>
</organism>
<evidence type="ECO:0000313" key="3">
    <source>
        <dbReference type="EMBL" id="KAF5542058.1"/>
    </source>
</evidence>
<protein>
    <submittedName>
        <fullName evidence="3">Kinase-like (PK-like)</fullName>
    </submittedName>
</protein>
<keyword evidence="3" id="KW-0808">Transferase</keyword>
<sequence>MGCCVSKSVRTEPPNETTLQDVPRPGDEIGFPQPYQDPRAIDNDNEFPLDEREISSVSDEELLSAYLMAPQLHDYGAVTISRVSKKFVIKGGSGVPKSEAENMKFAFERQQLPVPKVYRTFTSEIPEYPGLSTTRFIEGHFIVMDYVQGLSIDKVWQSFDTNTKETIAQQVVDVIEKMQSMVLNHMPVGPIGRAQDEKFQGPWLTDYGAGPFNTLRELEDWCNHKIDVGIMVKQLTPETQRFEFKDIVLTHQDLALRNLVLDEDMKVWVIDWGCAGVYPKGFEQAALQVQAENNEYADMVLERLSDRQDIVIDQFAKIAYGLSTGRAL</sequence>
<accession>A0A8H5IU61</accession>
<dbReference type="InterPro" id="IPR002575">
    <property type="entry name" value="Aminoglycoside_PTrfase"/>
</dbReference>
<dbReference type="Proteomes" id="UP000522262">
    <property type="component" value="Unassembled WGS sequence"/>
</dbReference>
<dbReference type="GO" id="GO:0016301">
    <property type="term" value="F:kinase activity"/>
    <property type="evidence" value="ECO:0007669"/>
    <property type="project" value="UniProtKB-KW"/>
</dbReference>
<name>A0A8H5IU61_9HYPO</name>
<evidence type="ECO:0000259" key="2">
    <source>
        <dbReference type="Pfam" id="PF01636"/>
    </source>
</evidence>
<reference evidence="3 4" key="1">
    <citation type="submission" date="2020-05" db="EMBL/GenBank/DDBJ databases">
        <title>Identification and distribution of gene clusters putatively required for synthesis of sphingolipid metabolism inhibitors in phylogenetically diverse species of the filamentous fungus Fusarium.</title>
        <authorList>
            <person name="Kim H.-S."/>
            <person name="Busman M."/>
            <person name="Brown D.W."/>
            <person name="Divon H."/>
            <person name="Uhlig S."/>
            <person name="Proctor R.H."/>
        </authorList>
    </citation>
    <scope>NUCLEOTIDE SEQUENCE [LARGE SCALE GENOMIC DNA]</scope>
    <source>
        <strain evidence="3 4">NRRL 53147</strain>
    </source>
</reference>
<dbReference type="SUPFAM" id="SSF56112">
    <property type="entry name" value="Protein kinase-like (PK-like)"/>
    <property type="match status" value="1"/>
</dbReference>
<evidence type="ECO:0000313" key="4">
    <source>
        <dbReference type="Proteomes" id="UP000522262"/>
    </source>
</evidence>
<dbReference type="PANTHER" id="PTHR21310">
    <property type="entry name" value="AMINOGLYCOSIDE PHOSPHOTRANSFERASE-RELATED-RELATED"/>
    <property type="match status" value="1"/>
</dbReference>
<dbReference type="Pfam" id="PF01636">
    <property type="entry name" value="APH"/>
    <property type="match status" value="1"/>
</dbReference>
<evidence type="ECO:0000256" key="1">
    <source>
        <dbReference type="SAM" id="MobiDB-lite"/>
    </source>
</evidence>
<dbReference type="EMBL" id="JAAOAM010000172">
    <property type="protein sequence ID" value="KAF5542058.1"/>
    <property type="molecule type" value="Genomic_DNA"/>
</dbReference>
<keyword evidence="4" id="KW-1185">Reference proteome</keyword>
<comment type="caution">
    <text evidence="3">The sequence shown here is derived from an EMBL/GenBank/DDBJ whole genome shotgun (WGS) entry which is preliminary data.</text>
</comment>
<feature type="domain" description="Aminoglycoside phosphotransferase" evidence="2">
    <location>
        <begin position="108"/>
        <end position="283"/>
    </location>
</feature>
<keyword evidence="3" id="KW-0418">Kinase</keyword>
<feature type="region of interest" description="Disordered" evidence="1">
    <location>
        <begin position="1"/>
        <end position="37"/>
    </location>
</feature>
<dbReference type="InterPro" id="IPR051678">
    <property type="entry name" value="AGP_Transferase"/>
</dbReference>
<dbReference type="AlphaFoldDB" id="A0A8H5IU61"/>
<proteinExistence type="predicted"/>
<dbReference type="PANTHER" id="PTHR21310:SF39">
    <property type="entry name" value="AMINOGLYCOSIDE PHOSPHOTRANSFERASE DOMAIN-CONTAINING PROTEIN"/>
    <property type="match status" value="1"/>
</dbReference>